<gene>
    <name evidence="2" type="ORF">OQZ29_04035</name>
</gene>
<dbReference type="RefSeq" id="WP_010603019.1">
    <property type="nucleotide sequence ID" value="NZ_JAPJUH010000001.1"/>
</dbReference>
<protein>
    <submittedName>
        <fullName evidence="2">Beta-hydroxyacyl-ACP dehydratase</fullName>
    </submittedName>
</protein>
<dbReference type="GO" id="GO:0016829">
    <property type="term" value="F:lyase activity"/>
    <property type="evidence" value="ECO:0007669"/>
    <property type="project" value="UniProtKB-KW"/>
</dbReference>
<organism evidence="2 3">
    <name type="scientific">Pedobacter agri</name>
    <dbReference type="NCBI Taxonomy" id="454586"/>
    <lineage>
        <taxon>Bacteria</taxon>
        <taxon>Pseudomonadati</taxon>
        <taxon>Bacteroidota</taxon>
        <taxon>Sphingobacteriia</taxon>
        <taxon>Sphingobacteriales</taxon>
        <taxon>Sphingobacteriaceae</taxon>
        <taxon>Pedobacter</taxon>
    </lineage>
</organism>
<accession>A0A9X3DA73</accession>
<dbReference type="InterPro" id="IPR013114">
    <property type="entry name" value="FabA_FabZ"/>
</dbReference>
<sequence length="148" mass="16789">MNAQEIINQLPYGKEFLFVDELLQVNEEFVKGTYTFSKDLNFYDSHFKNKPITPAVILTETMAQIGLVCLGIFLLKDQLNDKNLAFAMTSSALDFMQPVYPGEQVWVSSEKKYFRFNKLSCSVKMENVKGEIVSKGTISGMLLSQGHE</sequence>
<dbReference type="PANTHER" id="PTHR30272:SF1">
    <property type="entry name" value="3-HYDROXYACYL-[ACYL-CARRIER-PROTEIN] DEHYDRATASE"/>
    <property type="match status" value="1"/>
</dbReference>
<reference evidence="2" key="1">
    <citation type="submission" date="2022-11" db="EMBL/GenBank/DDBJ databases">
        <authorList>
            <person name="Graham C."/>
            <person name="Newman J.D."/>
        </authorList>
    </citation>
    <scope>NUCLEOTIDE SEQUENCE</scope>
    <source>
        <strain evidence="2">DSM 19486</strain>
    </source>
</reference>
<keyword evidence="3" id="KW-1185">Reference proteome</keyword>
<proteinExistence type="predicted"/>
<evidence type="ECO:0000313" key="3">
    <source>
        <dbReference type="Proteomes" id="UP001142592"/>
    </source>
</evidence>
<comment type="caution">
    <text evidence="2">The sequence shown here is derived from an EMBL/GenBank/DDBJ whole genome shotgun (WGS) entry which is preliminary data.</text>
</comment>
<dbReference type="AlphaFoldDB" id="A0A9X3DA73"/>
<name>A0A9X3DA73_9SPHI</name>
<dbReference type="PANTHER" id="PTHR30272">
    <property type="entry name" value="3-HYDROXYACYL-[ACYL-CARRIER-PROTEIN] DEHYDRATASE"/>
    <property type="match status" value="1"/>
</dbReference>
<dbReference type="Proteomes" id="UP001142592">
    <property type="component" value="Unassembled WGS sequence"/>
</dbReference>
<dbReference type="EMBL" id="JAPJUH010000001">
    <property type="protein sequence ID" value="MCX3263899.1"/>
    <property type="molecule type" value="Genomic_DNA"/>
</dbReference>
<evidence type="ECO:0000313" key="2">
    <source>
        <dbReference type="EMBL" id="MCX3263899.1"/>
    </source>
</evidence>
<keyword evidence="1" id="KW-0456">Lyase</keyword>
<dbReference type="SUPFAM" id="SSF54637">
    <property type="entry name" value="Thioesterase/thiol ester dehydrase-isomerase"/>
    <property type="match status" value="1"/>
</dbReference>
<evidence type="ECO:0000256" key="1">
    <source>
        <dbReference type="ARBA" id="ARBA00023239"/>
    </source>
</evidence>
<dbReference type="InterPro" id="IPR029069">
    <property type="entry name" value="HotDog_dom_sf"/>
</dbReference>
<dbReference type="Gene3D" id="3.10.129.10">
    <property type="entry name" value="Hotdog Thioesterase"/>
    <property type="match status" value="1"/>
</dbReference>
<dbReference type="Pfam" id="PF07977">
    <property type="entry name" value="FabA"/>
    <property type="match status" value="1"/>
</dbReference>